<sequence>MSEWDRLVEKLRHPENPVVFFYVAAGGAPIGAVLSRSVTALVEDATEMADREAANALFQLDMLEWEGADLPVYHHGLPIMNVAVEIAKDWINWQMERVKNAFVIPGRLERLDDTGHYSNVPDRLRLLYSFLCALLAKLDFLCEDYLSSLRFCDEGLLKGHDLEDESLSKFASQLCLSPLHTDPRHNMFCQIRGSKFVRLIDPKERENLYLYDDLMRQNSSQVDVENPDLIKFPLFSNVKCYDSVLGEGQCLFIPKGWFHHVRVEDATEMADWEAADALYELDMREWEGADLPVHHLRFRGLQRAATIIPTKTQKKKLVPTNNNALIKLSALTTLYEVFPDVPPKTIKHFAKENGYNFELTANCLLNISESFDAKLDLISTEEQLEEQQNSINIIVPSKNPNIIIPYGAPPPIKKGEDGGKFGNLSPSLNFNDSLQTISQLLEQLDFERRHCLSMANQVRGKPHGGALCGHYMRRAGTLRQEQLRLTYQNDRLNAWNCPNDCFIDLHGMNWKRAVEFVKYKIGERREWKREIKIRILFYL</sequence>
<evidence type="ECO:0000259" key="7">
    <source>
        <dbReference type="PROSITE" id="PS51140"/>
    </source>
</evidence>
<dbReference type="Pfam" id="PF13621">
    <property type="entry name" value="Cupin_8"/>
    <property type="match status" value="1"/>
</dbReference>
<evidence type="ECO:0000313" key="10">
    <source>
        <dbReference type="WBParaSite" id="scaffold299_cov290.g713"/>
    </source>
</evidence>
<dbReference type="CDD" id="cd14279">
    <property type="entry name" value="CUE"/>
    <property type="match status" value="1"/>
</dbReference>
<dbReference type="SMART" id="SM00558">
    <property type="entry name" value="JmjC"/>
    <property type="match status" value="1"/>
</dbReference>
<dbReference type="AlphaFoldDB" id="A0A915M7W1"/>
<dbReference type="Pfam" id="PF02845">
    <property type="entry name" value="CUE"/>
    <property type="match status" value="1"/>
</dbReference>
<dbReference type="PANTHER" id="PTHR12461:SF106">
    <property type="entry name" value="BIFUNCTIONAL PEPTIDASE AND ARGINYL-HYDROXYLASE JMJD5"/>
    <property type="match status" value="1"/>
</dbReference>
<accession>A0A915M7W1</accession>
<feature type="domain" description="JmjC" evidence="8">
    <location>
        <begin position="127"/>
        <end position="289"/>
    </location>
</feature>
<organism evidence="9 10">
    <name type="scientific">Meloidogyne javanica</name>
    <name type="common">Root-knot nematode worm</name>
    <dbReference type="NCBI Taxonomy" id="6303"/>
    <lineage>
        <taxon>Eukaryota</taxon>
        <taxon>Metazoa</taxon>
        <taxon>Ecdysozoa</taxon>
        <taxon>Nematoda</taxon>
        <taxon>Chromadorea</taxon>
        <taxon>Rhabditida</taxon>
        <taxon>Tylenchina</taxon>
        <taxon>Tylenchomorpha</taxon>
        <taxon>Tylenchoidea</taxon>
        <taxon>Meloidogynidae</taxon>
        <taxon>Meloidogyninae</taxon>
        <taxon>Meloidogyne</taxon>
        <taxon>Meloidogyne incognita group</taxon>
    </lineage>
</organism>
<evidence type="ECO:0000256" key="6">
    <source>
        <dbReference type="ARBA" id="ARBA00023242"/>
    </source>
</evidence>
<name>A0A915M7W1_MELJA</name>
<evidence type="ECO:0000256" key="3">
    <source>
        <dbReference type="ARBA" id="ARBA00022723"/>
    </source>
</evidence>
<protein>
    <submittedName>
        <fullName evidence="10">JmjC domain-containing protein</fullName>
    </submittedName>
</protein>
<dbReference type="Proteomes" id="UP000887561">
    <property type="component" value="Unplaced"/>
</dbReference>
<dbReference type="GO" id="GO:0046872">
    <property type="term" value="F:metal ion binding"/>
    <property type="evidence" value="ECO:0007669"/>
    <property type="project" value="UniProtKB-KW"/>
</dbReference>
<dbReference type="PROSITE" id="PS51140">
    <property type="entry name" value="CUE"/>
    <property type="match status" value="1"/>
</dbReference>
<evidence type="ECO:0000313" key="9">
    <source>
        <dbReference type="Proteomes" id="UP000887561"/>
    </source>
</evidence>
<comment type="subcellular location">
    <subcellularLocation>
        <location evidence="2">Nucleus</location>
    </subcellularLocation>
</comment>
<dbReference type="Gene3D" id="2.60.120.10">
    <property type="entry name" value="Jelly Rolls"/>
    <property type="match status" value="1"/>
</dbReference>
<keyword evidence="5" id="KW-0408">Iron</keyword>
<dbReference type="InterPro" id="IPR003347">
    <property type="entry name" value="JmjC_dom"/>
</dbReference>
<evidence type="ECO:0000256" key="2">
    <source>
        <dbReference type="ARBA" id="ARBA00004123"/>
    </source>
</evidence>
<feature type="domain" description="CUE" evidence="7">
    <location>
        <begin position="326"/>
        <end position="369"/>
    </location>
</feature>
<dbReference type="PROSITE" id="PS51184">
    <property type="entry name" value="JMJC"/>
    <property type="match status" value="1"/>
</dbReference>
<dbReference type="GO" id="GO:0005634">
    <property type="term" value="C:nucleus"/>
    <property type="evidence" value="ECO:0007669"/>
    <property type="project" value="UniProtKB-SubCell"/>
</dbReference>
<evidence type="ECO:0000256" key="5">
    <source>
        <dbReference type="ARBA" id="ARBA00023004"/>
    </source>
</evidence>
<evidence type="ECO:0000256" key="4">
    <source>
        <dbReference type="ARBA" id="ARBA00023002"/>
    </source>
</evidence>
<dbReference type="GO" id="GO:0043130">
    <property type="term" value="F:ubiquitin binding"/>
    <property type="evidence" value="ECO:0007669"/>
    <property type="project" value="InterPro"/>
</dbReference>
<keyword evidence="4" id="KW-0560">Oxidoreductase</keyword>
<dbReference type="SUPFAM" id="SSF51197">
    <property type="entry name" value="Clavaminate synthase-like"/>
    <property type="match status" value="1"/>
</dbReference>
<dbReference type="GO" id="GO:0051864">
    <property type="term" value="F:histone H3K36 demethylase activity"/>
    <property type="evidence" value="ECO:0007669"/>
    <property type="project" value="TreeGrafter"/>
</dbReference>
<dbReference type="WBParaSite" id="scaffold299_cov290.g713">
    <property type="protein sequence ID" value="scaffold299_cov290.g713"/>
    <property type="gene ID" value="scaffold299_cov290.g713"/>
</dbReference>
<evidence type="ECO:0000256" key="1">
    <source>
        <dbReference type="ARBA" id="ARBA00001954"/>
    </source>
</evidence>
<comment type="cofactor">
    <cofactor evidence="1">
        <name>Fe(2+)</name>
        <dbReference type="ChEBI" id="CHEBI:29033"/>
    </cofactor>
</comment>
<reference evidence="10" key="1">
    <citation type="submission" date="2022-11" db="UniProtKB">
        <authorList>
            <consortium name="WormBaseParasite"/>
        </authorList>
    </citation>
    <scope>IDENTIFICATION</scope>
</reference>
<proteinExistence type="predicted"/>
<dbReference type="InterPro" id="IPR014710">
    <property type="entry name" value="RmlC-like_jellyroll"/>
</dbReference>
<dbReference type="InterPro" id="IPR003892">
    <property type="entry name" value="CUE"/>
</dbReference>
<keyword evidence="6" id="KW-0539">Nucleus</keyword>
<evidence type="ECO:0000259" key="8">
    <source>
        <dbReference type="PROSITE" id="PS51184"/>
    </source>
</evidence>
<keyword evidence="9" id="KW-1185">Reference proteome</keyword>
<dbReference type="InterPro" id="IPR041667">
    <property type="entry name" value="Cupin_8"/>
</dbReference>
<keyword evidence="3" id="KW-0479">Metal-binding</keyword>
<dbReference type="PANTHER" id="PTHR12461">
    <property type="entry name" value="HYPOXIA-INDUCIBLE FACTOR 1 ALPHA INHIBITOR-RELATED"/>
    <property type="match status" value="1"/>
</dbReference>